<evidence type="ECO:0000256" key="1">
    <source>
        <dbReference type="ARBA" id="ARBA00004123"/>
    </source>
</evidence>
<dbReference type="GO" id="GO:0005666">
    <property type="term" value="C:RNA polymerase III complex"/>
    <property type="evidence" value="ECO:0007669"/>
    <property type="project" value="UniProtKB-UniRule"/>
</dbReference>
<evidence type="ECO:0000256" key="4">
    <source>
        <dbReference type="PIRNR" id="PIRNR000777"/>
    </source>
</evidence>
<reference evidence="7" key="1">
    <citation type="journal article" date="2016" name="Proc. Natl. Acad. Sci. U.S.A.">
        <title>Comparative genomics of biotechnologically important yeasts.</title>
        <authorList>
            <person name="Riley R."/>
            <person name="Haridas S."/>
            <person name="Wolfe K.H."/>
            <person name="Lopes M.R."/>
            <person name="Hittinger C.T."/>
            <person name="Goeker M."/>
            <person name="Salamov A.A."/>
            <person name="Wisecaver J.H."/>
            <person name="Long T.M."/>
            <person name="Calvey C.H."/>
            <person name="Aerts A.L."/>
            <person name="Barry K.W."/>
            <person name="Choi C."/>
            <person name="Clum A."/>
            <person name="Coughlan A.Y."/>
            <person name="Deshpande S."/>
            <person name="Douglass A.P."/>
            <person name="Hanson S.J."/>
            <person name="Klenk H.-P."/>
            <person name="LaButti K.M."/>
            <person name="Lapidus A."/>
            <person name="Lindquist E.A."/>
            <person name="Lipzen A.M."/>
            <person name="Meier-Kolthoff J.P."/>
            <person name="Ohm R.A."/>
            <person name="Otillar R.P."/>
            <person name="Pangilinan J.L."/>
            <person name="Peng Y."/>
            <person name="Rokas A."/>
            <person name="Rosa C.A."/>
            <person name="Scheuner C."/>
            <person name="Sibirny A.A."/>
            <person name="Slot J.C."/>
            <person name="Stielow J.B."/>
            <person name="Sun H."/>
            <person name="Kurtzman C.P."/>
            <person name="Blackwell M."/>
            <person name="Grigoriev I.V."/>
            <person name="Jeffries T.W."/>
        </authorList>
    </citation>
    <scope>NUCLEOTIDE SEQUENCE [LARGE SCALE GENOMIC DNA]</scope>
    <source>
        <strain evidence="7">NRRL Y-1626</strain>
    </source>
</reference>
<dbReference type="GO" id="GO:0006383">
    <property type="term" value="P:transcription by RNA polymerase III"/>
    <property type="evidence" value="ECO:0007669"/>
    <property type="project" value="UniProtKB-UniRule"/>
</dbReference>
<organism evidence="6 7">
    <name type="scientific">Hanseniaspora valbyensis NRRL Y-1626</name>
    <dbReference type="NCBI Taxonomy" id="766949"/>
    <lineage>
        <taxon>Eukaryota</taxon>
        <taxon>Fungi</taxon>
        <taxon>Dikarya</taxon>
        <taxon>Ascomycota</taxon>
        <taxon>Saccharomycotina</taxon>
        <taxon>Saccharomycetes</taxon>
        <taxon>Saccharomycodales</taxon>
        <taxon>Saccharomycodaceae</taxon>
        <taxon>Hanseniaspora</taxon>
    </lineage>
</organism>
<evidence type="ECO:0000313" key="7">
    <source>
        <dbReference type="Proteomes" id="UP000092321"/>
    </source>
</evidence>
<dbReference type="AlphaFoldDB" id="A0A1B7TBQ3"/>
<feature type="region of interest" description="Disordered" evidence="5">
    <location>
        <begin position="185"/>
        <end position="243"/>
    </location>
</feature>
<evidence type="ECO:0000256" key="5">
    <source>
        <dbReference type="SAM" id="MobiDB-lite"/>
    </source>
</evidence>
<proteinExistence type="inferred from homology"/>
<dbReference type="EMBL" id="LXPE01000022">
    <property type="protein sequence ID" value="OBA26164.1"/>
    <property type="molecule type" value="Genomic_DNA"/>
</dbReference>
<comment type="caution">
    <text evidence="6">The sequence shown here is derived from an EMBL/GenBank/DDBJ whole genome shotgun (WGS) entry which is preliminary data.</text>
</comment>
<feature type="region of interest" description="Disordered" evidence="5">
    <location>
        <begin position="87"/>
        <end position="112"/>
    </location>
</feature>
<dbReference type="PIRSF" id="PIRSF000777">
    <property type="entry name" value="RNA_polIII_C31"/>
    <property type="match status" value="1"/>
</dbReference>
<dbReference type="Pfam" id="PF11705">
    <property type="entry name" value="RNA_pol_3_Rpc31"/>
    <property type="match status" value="1"/>
</dbReference>
<sequence length="243" mass="27635">MSFFNFDYSATNSSLPHPITPLPVNQASTNSLSYKIGKNYKKLPHLLKKSQFYTGDLVPLDILDRYNKVDDGVERYGDKYKHKKVNKLKTDDDSNNNEEDNDDSDVMKADGEGKLDHPFHLEFIPQELKSIIKKHSNNSALQKQAASSNRLLNLFDPIAAAQKKDGENPAMDDIDFNKEFSKYISEEAEKKDNDDDLDQGEEEEDEDEAFDDEDDDGDYDAENYFDNGEDDYGDDGGNDEAVF</sequence>
<evidence type="ECO:0000313" key="6">
    <source>
        <dbReference type="EMBL" id="OBA26164.1"/>
    </source>
</evidence>
<feature type="compositionally biased region" description="Acidic residues" evidence="5">
    <location>
        <begin position="93"/>
        <end position="104"/>
    </location>
</feature>
<name>A0A1B7TBQ3_9ASCO</name>
<accession>A0A1B7TBQ3</accession>
<keyword evidence="7" id="KW-1185">Reference proteome</keyword>
<gene>
    <name evidence="6" type="ORF">HANVADRAFT_87740</name>
</gene>
<comment type="subcellular location">
    <subcellularLocation>
        <location evidence="1 4">Nucleus</location>
    </subcellularLocation>
</comment>
<comment type="subunit">
    <text evidence="4">Component of the RNA polymerase III (Pol III) complex.</text>
</comment>
<comment type="similarity">
    <text evidence="2 4">Belongs to the eukaryotic RPC7 RNA polymerase subunit family.</text>
</comment>
<comment type="function">
    <text evidence="4">DNA-dependent RNA polymerase catalyzes the transcription of DNA into RNA using the four ribonucleoside triphosphates as substrates. Specific peripheric component of RNA polymerase III which synthesizes small RNAs, such as 5S rRNA and tRNAs.</text>
</comment>
<keyword evidence="3 4" id="KW-0539">Nucleus</keyword>
<dbReference type="InterPro" id="IPR024661">
    <property type="entry name" value="RNA_pol_III_Rpc31"/>
</dbReference>
<dbReference type="OrthoDB" id="5377312at2759"/>
<dbReference type="Proteomes" id="UP000092321">
    <property type="component" value="Unassembled WGS sequence"/>
</dbReference>
<evidence type="ECO:0000256" key="3">
    <source>
        <dbReference type="ARBA" id="ARBA00023242"/>
    </source>
</evidence>
<protein>
    <recommendedName>
        <fullName evidence="4">DNA-directed RNA polymerase III subunit</fullName>
    </recommendedName>
</protein>
<evidence type="ECO:0000256" key="2">
    <source>
        <dbReference type="ARBA" id="ARBA00008352"/>
    </source>
</evidence>
<feature type="compositionally biased region" description="Acidic residues" evidence="5">
    <location>
        <begin position="194"/>
        <end position="243"/>
    </location>
</feature>